<organism evidence="1 2">
    <name type="scientific">Paraburkholderia madseniana</name>
    <dbReference type="NCBI Taxonomy" id="2599607"/>
    <lineage>
        <taxon>Bacteria</taxon>
        <taxon>Pseudomonadati</taxon>
        <taxon>Pseudomonadota</taxon>
        <taxon>Betaproteobacteria</taxon>
        <taxon>Burkholderiales</taxon>
        <taxon>Burkholderiaceae</taxon>
        <taxon>Paraburkholderia</taxon>
    </lineage>
</organism>
<dbReference type="AlphaFoldDB" id="A0A6N6W112"/>
<dbReference type="EMBL" id="VOSW01000158">
    <property type="protein sequence ID" value="KAE8753921.1"/>
    <property type="molecule type" value="Genomic_DNA"/>
</dbReference>
<comment type="caution">
    <text evidence="1">The sequence shown here is derived from an EMBL/GenBank/DDBJ whole genome shotgun (WGS) entry which is preliminary data.</text>
</comment>
<dbReference type="RefSeq" id="WP_154567334.1">
    <property type="nucleotide sequence ID" value="NZ_JAQQFQ010000040.1"/>
</dbReference>
<dbReference type="Proteomes" id="UP000463700">
    <property type="component" value="Unassembled WGS sequence"/>
</dbReference>
<sequence length="141" mass="16029">MVTSEIQSVIQRTEEYVALWKHLAELARLQQKAVGHWQAMLGWPGFFPFHSQFAPASLSQNINPWNISLFQIISRTRGNPQTEVEILTKVASYGSQLGTVIDALMVVMPEQEKRKALNDEDLYAVLRLEHLAGEIKRIKEG</sequence>
<evidence type="ECO:0000313" key="2">
    <source>
        <dbReference type="Proteomes" id="UP000463700"/>
    </source>
</evidence>
<dbReference type="OrthoDB" id="8447058at2"/>
<protein>
    <submittedName>
        <fullName evidence="1">Uncharacterized protein</fullName>
    </submittedName>
</protein>
<proteinExistence type="predicted"/>
<gene>
    <name evidence="1" type="ORF">FSO04_42450</name>
</gene>
<reference evidence="1 2" key="1">
    <citation type="journal article" date="2020" name="Int. J. Syst. Evol. Microbiol.">
        <title>Paraburkholderia madseniana sp. nov., a phenolic acid-degrading bacterium isolated from acidic forest soil.</title>
        <authorList>
            <person name="Wilhelm R.C."/>
            <person name="Murphy S.J.L."/>
            <person name="Feriancek N.M."/>
            <person name="Karasz D.C."/>
            <person name="DeRito C.M."/>
            <person name="Newman J.D."/>
            <person name="Buckley D.H."/>
        </authorList>
    </citation>
    <scope>NUCLEOTIDE SEQUENCE [LARGE SCALE GENOMIC DNA]</scope>
    <source>
        <strain evidence="1 2">RP11</strain>
    </source>
</reference>
<name>A0A6N6W112_9BURK</name>
<evidence type="ECO:0000313" key="1">
    <source>
        <dbReference type="EMBL" id="KAE8753921.1"/>
    </source>
</evidence>
<accession>A0A6N6W112</accession>